<dbReference type="InterPro" id="IPR036028">
    <property type="entry name" value="SH3-like_dom_sf"/>
</dbReference>
<dbReference type="Pfam" id="PF00397">
    <property type="entry name" value="WW"/>
    <property type="match status" value="1"/>
</dbReference>
<evidence type="ECO:0000256" key="5">
    <source>
        <dbReference type="SAM" id="MobiDB-lite"/>
    </source>
</evidence>
<dbReference type="OrthoDB" id="546434at2759"/>
<keyword evidence="2 3" id="KW-0344">Guanine-nucleotide releasing factor</keyword>
<dbReference type="SUPFAM" id="SSF48366">
    <property type="entry name" value="Ras GEF"/>
    <property type="match status" value="1"/>
</dbReference>
<dbReference type="PANTHER" id="PTHR23113">
    <property type="entry name" value="GUANINE NUCLEOTIDE EXCHANGE FACTOR"/>
    <property type="match status" value="1"/>
</dbReference>
<dbReference type="Proteomes" id="UP000559027">
    <property type="component" value="Unassembled WGS sequence"/>
</dbReference>
<dbReference type="GO" id="GO:0005085">
    <property type="term" value="F:guanyl-nucleotide exchange factor activity"/>
    <property type="evidence" value="ECO:0007669"/>
    <property type="project" value="UniProtKB-KW"/>
</dbReference>
<dbReference type="InterPro" id="IPR036964">
    <property type="entry name" value="RASGEF_cat_dom_sf"/>
</dbReference>
<dbReference type="SUPFAM" id="SSF51045">
    <property type="entry name" value="WW domain"/>
    <property type="match status" value="2"/>
</dbReference>
<feature type="domain" description="WW" evidence="8">
    <location>
        <begin position="265"/>
        <end position="299"/>
    </location>
</feature>
<dbReference type="Gene3D" id="2.30.30.40">
    <property type="entry name" value="SH3 Domains"/>
    <property type="match status" value="1"/>
</dbReference>
<dbReference type="InterPro" id="IPR000651">
    <property type="entry name" value="Ras-like_Gua-exchang_fac_N"/>
</dbReference>
<feature type="region of interest" description="Disordered" evidence="5">
    <location>
        <begin position="794"/>
        <end position="868"/>
    </location>
</feature>
<evidence type="ECO:0000259" key="9">
    <source>
        <dbReference type="PROSITE" id="PS50212"/>
    </source>
</evidence>
<dbReference type="InterPro" id="IPR023578">
    <property type="entry name" value="Ras_GEF_dom_sf"/>
</dbReference>
<feature type="domain" description="WW" evidence="8">
    <location>
        <begin position="177"/>
        <end position="210"/>
    </location>
</feature>
<name>A0A8H5LKW1_9AGAR</name>
<dbReference type="Gene3D" id="2.20.70.10">
    <property type="match status" value="2"/>
</dbReference>
<evidence type="ECO:0000256" key="2">
    <source>
        <dbReference type="ARBA" id="ARBA00022658"/>
    </source>
</evidence>
<evidence type="ECO:0000313" key="10">
    <source>
        <dbReference type="EMBL" id="KAF5361041.1"/>
    </source>
</evidence>
<keyword evidence="1 4" id="KW-0728">SH3 domain</keyword>
<dbReference type="GO" id="GO:0005886">
    <property type="term" value="C:plasma membrane"/>
    <property type="evidence" value="ECO:0007669"/>
    <property type="project" value="TreeGrafter"/>
</dbReference>
<evidence type="ECO:0000313" key="11">
    <source>
        <dbReference type="Proteomes" id="UP000559027"/>
    </source>
</evidence>
<dbReference type="CDD" id="cd06224">
    <property type="entry name" value="REM"/>
    <property type="match status" value="1"/>
</dbReference>
<dbReference type="SMART" id="SM00229">
    <property type="entry name" value="RasGEFN"/>
    <property type="match status" value="1"/>
</dbReference>
<dbReference type="SMART" id="SM00326">
    <property type="entry name" value="SH3"/>
    <property type="match status" value="1"/>
</dbReference>
<dbReference type="CDD" id="cd00155">
    <property type="entry name" value="RasGEF"/>
    <property type="match status" value="1"/>
</dbReference>
<keyword evidence="11" id="KW-1185">Reference proteome</keyword>
<dbReference type="PROSITE" id="PS50009">
    <property type="entry name" value="RASGEF_CAT"/>
    <property type="match status" value="1"/>
</dbReference>
<evidence type="ECO:0000259" key="6">
    <source>
        <dbReference type="PROSITE" id="PS50002"/>
    </source>
</evidence>
<evidence type="ECO:0000259" key="8">
    <source>
        <dbReference type="PROSITE" id="PS50020"/>
    </source>
</evidence>
<feature type="compositionally biased region" description="Acidic residues" evidence="5">
    <location>
        <begin position="837"/>
        <end position="852"/>
    </location>
</feature>
<dbReference type="CDD" id="cd11883">
    <property type="entry name" value="SH3_Sdc25"/>
    <property type="match status" value="1"/>
</dbReference>
<evidence type="ECO:0000256" key="4">
    <source>
        <dbReference type="PROSITE-ProRule" id="PRU00192"/>
    </source>
</evidence>
<dbReference type="SMART" id="SM00147">
    <property type="entry name" value="RasGEF"/>
    <property type="match status" value="1"/>
</dbReference>
<feature type="domain" description="N-terminal Ras-GEF" evidence="9">
    <location>
        <begin position="905"/>
        <end position="1035"/>
    </location>
</feature>
<dbReference type="FunFam" id="2.30.30.40:FF:000072">
    <property type="entry name" value="Unconventional Myosin IB"/>
    <property type="match status" value="1"/>
</dbReference>
<dbReference type="PROSITE" id="PS50212">
    <property type="entry name" value="RASGEF_NTER"/>
    <property type="match status" value="1"/>
</dbReference>
<feature type="domain" description="Ras-GEF" evidence="7">
    <location>
        <begin position="1071"/>
        <end position="1309"/>
    </location>
</feature>
<dbReference type="PRINTS" id="PR00452">
    <property type="entry name" value="SH3DOMAIN"/>
</dbReference>
<reference evidence="10 11" key="1">
    <citation type="journal article" date="2020" name="ISME J.">
        <title>Uncovering the hidden diversity of litter-decomposition mechanisms in mushroom-forming fungi.</title>
        <authorList>
            <person name="Floudas D."/>
            <person name="Bentzer J."/>
            <person name="Ahren D."/>
            <person name="Johansson T."/>
            <person name="Persson P."/>
            <person name="Tunlid A."/>
        </authorList>
    </citation>
    <scope>NUCLEOTIDE SEQUENCE [LARGE SCALE GENOMIC DNA]</scope>
    <source>
        <strain evidence="10 11">CBS 146.42</strain>
    </source>
</reference>
<dbReference type="SMART" id="SM00456">
    <property type="entry name" value="WW"/>
    <property type="match status" value="2"/>
</dbReference>
<dbReference type="Pfam" id="PF00617">
    <property type="entry name" value="RasGEF"/>
    <property type="match status" value="1"/>
</dbReference>
<dbReference type="GO" id="GO:0007265">
    <property type="term" value="P:Ras protein signal transduction"/>
    <property type="evidence" value="ECO:0007669"/>
    <property type="project" value="TreeGrafter"/>
</dbReference>
<dbReference type="InterPro" id="IPR001202">
    <property type="entry name" value="WW_dom"/>
</dbReference>
<dbReference type="Pfam" id="PF00618">
    <property type="entry name" value="RasGEF_N"/>
    <property type="match status" value="1"/>
</dbReference>
<feature type="compositionally biased region" description="Polar residues" evidence="5">
    <location>
        <begin position="824"/>
        <end position="834"/>
    </location>
</feature>
<accession>A0A8H5LKW1</accession>
<proteinExistence type="predicted"/>
<organism evidence="10 11">
    <name type="scientific">Leucocoprinus leucothites</name>
    <dbReference type="NCBI Taxonomy" id="201217"/>
    <lineage>
        <taxon>Eukaryota</taxon>
        <taxon>Fungi</taxon>
        <taxon>Dikarya</taxon>
        <taxon>Basidiomycota</taxon>
        <taxon>Agaricomycotina</taxon>
        <taxon>Agaricomycetes</taxon>
        <taxon>Agaricomycetidae</taxon>
        <taxon>Agaricales</taxon>
        <taxon>Agaricineae</taxon>
        <taxon>Agaricaceae</taxon>
        <taxon>Leucocoprinus</taxon>
    </lineage>
</organism>
<dbReference type="Pfam" id="PF00018">
    <property type="entry name" value="SH3_1"/>
    <property type="match status" value="1"/>
</dbReference>
<feature type="region of interest" description="Disordered" evidence="5">
    <location>
        <begin position="293"/>
        <end position="347"/>
    </location>
</feature>
<dbReference type="Gene3D" id="1.20.870.10">
    <property type="entry name" value="Son of sevenless (SoS) protein Chain: S domain 1"/>
    <property type="match status" value="1"/>
</dbReference>
<sequence>MASVISPTNAIFLTPNRRSPSGRKVQDLPVSHQQVQQQLQPQEQELFDDSYQALFCKAMYDYAAQDASALSFRRGDIIEVLNQQPSGWWDGLLGDERGWFPSNYVTLISLEEAELAFSGSDYSNGDGMVQSDSDNGVLDMSDAMMRGQAQNEEWLENEMSYANKYVNSASGGVGQGSQTNDFWEPNIMDDGRIFYVNSRTGEHSWDLPQETTDEISESELAGLSAQSTVRAATGAGMVFGAAASANGINGTHASEPAGFGVPRSTGTPEPWIKRLADDGRAYYYINKQTGETAWTRPEPPVTNGARSDLEESPAPLATGRRRAGSRSSVYSDDSDVHPEHPRPSRAISQQIRHLPTQTIQSNLAPGAVQLTSEEVIAKQLQQVLAPPPPEPVTDLATRARDAIQAIMDNVQGNINRAGDHQRMDDLIQVAVRAVRNLLYISAVNSSHMPTDLLAKETRDKSSSSSPLKPAQRRVTATLSRLVLSARAMYYDSGSHISETLNRIEADALELERAVGSFIAEVQRCQRDDEDGKPLKRLYGTFTTTNIGAGLVGGGSAGTWKGFGWVSQELEEQAPGRPFGQEVVSEISTMLGKIEDLFTSLAQILVSSLDSSVEQLRQRVQDMITHVSHFLSFVADIHIARHVDIDGIRQAGEVVDNTYAQTLSKARSLVRALETATQAVYDDSSSLLLTIQVIPSTDTSFVQEDRTASLSLLESVASSLRSNLTLVRETLEALLAVGHEQADLSQGDYNGSIEWRMSRLSMVHSQFGGTGRMSRDISSGFDLDQEGVVDLEQVFSRPAPPPKPLRPPYEVPIDTSRSLPPPPDRTSSTEESTLVQDAPEESELNEIDTIDYDLEPRQPKKPSRPAGSGKLISILGNEYADKVAAESQPWFLRSNFNPSEIMIDEADNSVKGGTVPALVEKLTAHDQVDLPYSRAFLMTYKDFTTLDDLFDLLVQRFRIQPPENLTPKELEDWTKLKQHVVRTRVLNTFKTMIIEQYVLDQEDMYILKRMMEFISQEDVVDMPAAKALKSLIERAQNTGDIGVKSFVTTNQIPAPTPIIAKGGKKLKLIDIDPLELARQLTIMESRMYQRIKPIEALKRARAQKMDIVDNIGVVIQTSNRIADWVAHSILSKEDSRRRAQVVKYLINVADRCRILNNFSTMIAITSGLNTPPIRRLKRTWEQVNQRVISQFAACEVTIDSSKTFAKYRQLMSSVTPPCVPFIGVFLSTLQFIVDGNPDFLPPGNLVNFFKRQKASEVMDDIKRWQATPYNLTPVTSILNFIEESLNQFSNTDSRASSDTFWKLSLEREPREREDEKMARLLQESGFL</sequence>
<evidence type="ECO:0000256" key="1">
    <source>
        <dbReference type="ARBA" id="ARBA00022443"/>
    </source>
</evidence>
<gene>
    <name evidence="10" type="ORF">D9756_004850</name>
</gene>
<dbReference type="InterPro" id="IPR008937">
    <property type="entry name" value="Ras-like_GEF"/>
</dbReference>
<evidence type="ECO:0000259" key="7">
    <source>
        <dbReference type="PROSITE" id="PS50009"/>
    </source>
</evidence>
<dbReference type="PROSITE" id="PS50020">
    <property type="entry name" value="WW_DOMAIN_2"/>
    <property type="match status" value="2"/>
</dbReference>
<feature type="domain" description="SH3" evidence="6">
    <location>
        <begin position="51"/>
        <end position="110"/>
    </location>
</feature>
<evidence type="ECO:0000256" key="3">
    <source>
        <dbReference type="PROSITE-ProRule" id="PRU00168"/>
    </source>
</evidence>
<evidence type="ECO:0008006" key="12">
    <source>
        <dbReference type="Google" id="ProtNLM"/>
    </source>
</evidence>
<dbReference type="InterPro" id="IPR001452">
    <property type="entry name" value="SH3_domain"/>
</dbReference>
<dbReference type="PROSITE" id="PS50002">
    <property type="entry name" value="SH3"/>
    <property type="match status" value="1"/>
</dbReference>
<comment type="caution">
    <text evidence="10">The sequence shown here is derived from an EMBL/GenBank/DDBJ whole genome shotgun (WGS) entry which is preliminary data.</text>
</comment>
<dbReference type="Gene3D" id="1.10.840.10">
    <property type="entry name" value="Ras guanine-nucleotide exchange factors catalytic domain"/>
    <property type="match status" value="1"/>
</dbReference>
<dbReference type="InterPro" id="IPR036020">
    <property type="entry name" value="WW_dom_sf"/>
</dbReference>
<dbReference type="InterPro" id="IPR001895">
    <property type="entry name" value="RASGEF_cat_dom"/>
</dbReference>
<dbReference type="SUPFAM" id="SSF50044">
    <property type="entry name" value="SH3-domain"/>
    <property type="match status" value="1"/>
</dbReference>
<feature type="compositionally biased region" description="Pro residues" evidence="5">
    <location>
        <begin position="797"/>
        <end position="809"/>
    </location>
</feature>
<dbReference type="CDD" id="cd00201">
    <property type="entry name" value="WW"/>
    <property type="match status" value="2"/>
</dbReference>
<dbReference type="PANTHER" id="PTHR23113:SF368">
    <property type="entry name" value="CELL DIVISION CONTROL PROTEIN 25"/>
    <property type="match status" value="1"/>
</dbReference>
<protein>
    <recommendedName>
        <fullName evidence="12">Ras GEF</fullName>
    </recommendedName>
</protein>
<dbReference type="EMBL" id="JAACJO010000003">
    <property type="protein sequence ID" value="KAF5361041.1"/>
    <property type="molecule type" value="Genomic_DNA"/>
</dbReference>